<dbReference type="Proteomes" id="UP000236248">
    <property type="component" value="Chromosome NCAV"/>
</dbReference>
<evidence type="ECO:0008006" key="4">
    <source>
        <dbReference type="Google" id="ProtNLM"/>
    </source>
</evidence>
<feature type="transmembrane region" description="Helical" evidence="1">
    <location>
        <begin position="152"/>
        <end position="170"/>
    </location>
</feature>
<sequence>MVRINLTIMNTVGMMVLLLSSFLGMGYAEGMEDGAHDKDRMHDTSKLHAASTVAGLHVELIVEPAVIEPNMPVRFSHEFMDSVTGELRDIVPHTFVIMKDGSIIFEEYAEHAGYVHEFIFKEEHKGPLTILIRDVNNTGEDAGFTINVVPEFPAAMIVMITATASALLFGRRLMRV</sequence>
<keyword evidence="1" id="KW-0472">Membrane</keyword>
<name>A0A2K5ASV0_9ARCH</name>
<organism evidence="2 3">
    <name type="scientific">Candidatus Nitrosocaldus cavascurensis</name>
    <dbReference type="NCBI Taxonomy" id="2058097"/>
    <lineage>
        <taxon>Archaea</taxon>
        <taxon>Nitrososphaerota</taxon>
        <taxon>Nitrososphaeria</taxon>
        <taxon>Candidatus Nitrosocaldales</taxon>
        <taxon>Candidatus Nitrosocaldaceae</taxon>
        <taxon>Candidatus Nitrosocaldus</taxon>
    </lineage>
</organism>
<keyword evidence="1" id="KW-1133">Transmembrane helix</keyword>
<dbReference type="KEGG" id="ncv:NCAV_1546"/>
<keyword evidence="1" id="KW-0812">Transmembrane</keyword>
<evidence type="ECO:0000256" key="1">
    <source>
        <dbReference type="SAM" id="Phobius"/>
    </source>
</evidence>
<protein>
    <recommendedName>
        <fullName evidence="4">PEFG-CTERM sorting domain-containing protein</fullName>
    </recommendedName>
</protein>
<gene>
    <name evidence="2" type="ORF">NCAV_1546</name>
</gene>
<evidence type="ECO:0000313" key="3">
    <source>
        <dbReference type="Proteomes" id="UP000236248"/>
    </source>
</evidence>
<dbReference type="AlphaFoldDB" id="A0A2K5ASV0"/>
<proteinExistence type="predicted"/>
<reference evidence="3" key="1">
    <citation type="submission" date="2018-01" db="EMBL/GenBank/DDBJ databases">
        <authorList>
            <person name="Kerou L M."/>
        </authorList>
    </citation>
    <scope>NUCLEOTIDE SEQUENCE [LARGE SCALE GENOMIC DNA]</scope>
    <source>
        <strain evidence="3">SCU2</strain>
    </source>
</reference>
<accession>A0A2K5ASV0</accession>
<dbReference type="GeneID" id="41595537"/>
<keyword evidence="3" id="KW-1185">Reference proteome</keyword>
<dbReference type="EMBL" id="LT981265">
    <property type="protein sequence ID" value="SPC34711.1"/>
    <property type="molecule type" value="Genomic_DNA"/>
</dbReference>
<evidence type="ECO:0000313" key="2">
    <source>
        <dbReference type="EMBL" id="SPC34711.1"/>
    </source>
</evidence>
<dbReference type="RefSeq" id="WP_103286681.1">
    <property type="nucleotide sequence ID" value="NZ_LT981265.1"/>
</dbReference>